<evidence type="ECO:0000313" key="2">
    <source>
        <dbReference type="Proteomes" id="UP000265520"/>
    </source>
</evidence>
<comment type="caution">
    <text evidence="1">The sequence shown here is derived from an EMBL/GenBank/DDBJ whole genome shotgun (WGS) entry which is preliminary data.</text>
</comment>
<reference evidence="1 2" key="1">
    <citation type="journal article" date="2018" name="Front. Plant Sci.">
        <title>Red Clover (Trifolium pratense) and Zigzag Clover (T. medium) - A Picture of Genomic Similarities and Differences.</title>
        <authorList>
            <person name="Dluhosova J."/>
            <person name="Istvanek J."/>
            <person name="Nedelnik J."/>
            <person name="Repkova J."/>
        </authorList>
    </citation>
    <scope>NUCLEOTIDE SEQUENCE [LARGE SCALE GENOMIC DNA]</scope>
    <source>
        <strain evidence="2">cv. 10/8</strain>
        <tissue evidence="1">Leaf</tissue>
    </source>
</reference>
<proteinExistence type="predicted"/>
<protein>
    <submittedName>
        <fullName evidence="1">Replication factor A protein</fullName>
    </submittedName>
</protein>
<dbReference type="EMBL" id="LXQA010135717">
    <property type="protein sequence ID" value="MCI23376.1"/>
    <property type="molecule type" value="Genomic_DNA"/>
</dbReference>
<accession>A0A392QIK1</accession>
<dbReference type="Proteomes" id="UP000265520">
    <property type="component" value="Unassembled WGS sequence"/>
</dbReference>
<dbReference type="AlphaFoldDB" id="A0A392QIK1"/>
<evidence type="ECO:0000313" key="1">
    <source>
        <dbReference type="EMBL" id="MCI23376.1"/>
    </source>
</evidence>
<feature type="non-terminal residue" evidence="1">
    <location>
        <position position="1"/>
    </location>
</feature>
<dbReference type="InterPro" id="IPR012340">
    <property type="entry name" value="NA-bd_OB-fold"/>
</dbReference>
<keyword evidence="2" id="KW-1185">Reference proteome</keyword>
<organism evidence="1 2">
    <name type="scientific">Trifolium medium</name>
    <dbReference type="NCBI Taxonomy" id="97028"/>
    <lineage>
        <taxon>Eukaryota</taxon>
        <taxon>Viridiplantae</taxon>
        <taxon>Streptophyta</taxon>
        <taxon>Embryophyta</taxon>
        <taxon>Tracheophyta</taxon>
        <taxon>Spermatophyta</taxon>
        <taxon>Magnoliopsida</taxon>
        <taxon>eudicotyledons</taxon>
        <taxon>Gunneridae</taxon>
        <taxon>Pentapetalae</taxon>
        <taxon>rosids</taxon>
        <taxon>fabids</taxon>
        <taxon>Fabales</taxon>
        <taxon>Fabaceae</taxon>
        <taxon>Papilionoideae</taxon>
        <taxon>50 kb inversion clade</taxon>
        <taxon>NPAAA clade</taxon>
        <taxon>Hologalegina</taxon>
        <taxon>IRL clade</taxon>
        <taxon>Trifolieae</taxon>
        <taxon>Trifolium</taxon>
    </lineage>
</organism>
<name>A0A392QIK1_9FABA</name>
<dbReference type="Gene3D" id="2.40.50.140">
    <property type="entry name" value="Nucleic acid-binding proteins"/>
    <property type="match status" value="1"/>
</dbReference>
<sequence length="97" mass="11017">QFHKMVSKCSDTVPVVIIQFAKIKIFRDEVSIQNVINTTRVLVEPNIAEAVSFKDGLALHGVEPSSRVAVLSPRVRPSMEEDFLHTYPVINHFFFSF</sequence>